<dbReference type="Pfam" id="PF18013">
    <property type="entry name" value="Phage_lysozyme2"/>
    <property type="match status" value="1"/>
</dbReference>
<accession>A0A1I0QYS4</accession>
<organism evidence="3 4">
    <name type="scientific">[Clostridium] fimetarium</name>
    <dbReference type="NCBI Taxonomy" id="99656"/>
    <lineage>
        <taxon>Bacteria</taxon>
        <taxon>Bacillati</taxon>
        <taxon>Bacillota</taxon>
        <taxon>Clostridia</taxon>
        <taxon>Lachnospirales</taxon>
        <taxon>Lachnospiraceae</taxon>
    </lineage>
</organism>
<dbReference type="STRING" id="99656.SAMN05421659_11024"/>
<keyword evidence="4" id="KW-1185">Reference proteome</keyword>
<proteinExistence type="predicted"/>
<evidence type="ECO:0000259" key="2">
    <source>
        <dbReference type="Pfam" id="PF18013"/>
    </source>
</evidence>
<dbReference type="Proteomes" id="UP000199701">
    <property type="component" value="Unassembled WGS sequence"/>
</dbReference>
<gene>
    <name evidence="3" type="ORF">SAMN05421659_11024</name>
</gene>
<dbReference type="EMBL" id="FOJI01000010">
    <property type="protein sequence ID" value="SEW32803.1"/>
    <property type="molecule type" value="Genomic_DNA"/>
</dbReference>
<sequence length="217" mass="24288">MFAYCGNNPVNNADPSGNLYENIRSLNKQWGVPAPITQTQPPYSDHPQAIEESSSSVGNSSSGDLTGEQMHENATIVYNHLSGEGWSTNAICAVLGNMNVESRTINPGMHQPDGGGYGLVQWDPESQYLDWAVENGYSADSLMGQVKFLLITMQPGAGCWFPYPNYKDYYMPYTNFISSNESIDYLTQVFLWSYERAGTPHTDRRINSANYWSNYFN</sequence>
<evidence type="ECO:0000313" key="3">
    <source>
        <dbReference type="EMBL" id="SEW32803.1"/>
    </source>
</evidence>
<evidence type="ECO:0000256" key="1">
    <source>
        <dbReference type="SAM" id="MobiDB-lite"/>
    </source>
</evidence>
<dbReference type="InterPro" id="IPR041219">
    <property type="entry name" value="Phage_lysozyme2"/>
</dbReference>
<protein>
    <recommendedName>
        <fullName evidence="2">Phage tail lysozyme domain-containing protein</fullName>
    </recommendedName>
</protein>
<feature type="domain" description="Phage tail lysozyme" evidence="2">
    <location>
        <begin position="72"/>
        <end position="216"/>
    </location>
</feature>
<evidence type="ECO:0000313" key="4">
    <source>
        <dbReference type="Proteomes" id="UP000199701"/>
    </source>
</evidence>
<dbReference type="Gene3D" id="1.10.530.10">
    <property type="match status" value="1"/>
</dbReference>
<dbReference type="AlphaFoldDB" id="A0A1I0QYS4"/>
<feature type="region of interest" description="Disordered" evidence="1">
    <location>
        <begin position="33"/>
        <end position="66"/>
    </location>
</feature>
<reference evidence="3 4" key="1">
    <citation type="submission" date="2016-10" db="EMBL/GenBank/DDBJ databases">
        <authorList>
            <person name="de Groot N.N."/>
        </authorList>
    </citation>
    <scope>NUCLEOTIDE SEQUENCE [LARGE SCALE GENOMIC DNA]</scope>
    <source>
        <strain evidence="3 4">DSM 9179</strain>
    </source>
</reference>
<name>A0A1I0QYS4_9FIRM</name>
<feature type="compositionally biased region" description="Low complexity" evidence="1">
    <location>
        <begin position="53"/>
        <end position="63"/>
    </location>
</feature>